<accession>A0ACC1R9U4</accession>
<protein>
    <submittedName>
        <fullName evidence="1">Uncharacterized protein</fullName>
    </submittedName>
</protein>
<dbReference type="EMBL" id="JANAKD010000028">
    <property type="protein sequence ID" value="KAJ3498918.1"/>
    <property type="molecule type" value="Genomic_DNA"/>
</dbReference>
<organism evidence="1 2">
    <name type="scientific">Lecanicillium saksenae</name>
    <dbReference type="NCBI Taxonomy" id="468837"/>
    <lineage>
        <taxon>Eukaryota</taxon>
        <taxon>Fungi</taxon>
        <taxon>Dikarya</taxon>
        <taxon>Ascomycota</taxon>
        <taxon>Pezizomycotina</taxon>
        <taxon>Sordariomycetes</taxon>
        <taxon>Hypocreomycetidae</taxon>
        <taxon>Hypocreales</taxon>
        <taxon>Cordycipitaceae</taxon>
        <taxon>Lecanicillium</taxon>
    </lineage>
</organism>
<comment type="caution">
    <text evidence="1">The sequence shown here is derived from an EMBL/GenBank/DDBJ whole genome shotgun (WGS) entry which is preliminary data.</text>
</comment>
<sequence length="566" mass="62069">MAPSSGSRSSSADSFATARTTISEVDSCEEKCVPASSDSAQGRRNDVFVSFFDRSGASIESTPSARPNNEDESGIELQIPGSEAVRYFPLGLKETQVDAFNRIKPLFERLLAQHITRRSPPRSSTTHRPMAIRLMMLGGTLRDAEPNIVIFCVPEIRRNVSQFLNTDKLIQSCVKDDLRSDVATFRLTVWGCAPSLQPRRPAEPFGHSSSRERITVPQTSAVTGVLHKQWLSLVDGLSPARVRDGRGGQRGRGGGISQSGFQHHSAPSMSFSKGTRHSYAASSSSSGFPLLSPDGYSYYSRPAGGPQRQLYRPPPPEYYWKEPSVVRARMACQTCGKRRTHGDASQPICRGCNTTSRIRSHGSRGIHADTVAKSHDQQLARIMLMIGPVLFPTIKLNFNDLLCGTTIFFSTTGNQSNTALNLLSRLNGTYRNRNASNLHSKLASAYIGNDTFNMSTCRGGRSHDGHSAGSSAASNLQSEHVAFADVASYWGGPESQLPVFKNTGVRQEAVFFSLTTHRVSTCFCYWILASEEEFKQTTILASWVYWALKEIPLLYGSIPAKNIGQL</sequence>
<evidence type="ECO:0000313" key="2">
    <source>
        <dbReference type="Proteomes" id="UP001148737"/>
    </source>
</evidence>
<dbReference type="Proteomes" id="UP001148737">
    <property type="component" value="Unassembled WGS sequence"/>
</dbReference>
<proteinExistence type="predicted"/>
<gene>
    <name evidence="1" type="ORF">NLG97_g730</name>
</gene>
<keyword evidence="2" id="KW-1185">Reference proteome</keyword>
<reference evidence="1" key="1">
    <citation type="submission" date="2022-07" db="EMBL/GenBank/DDBJ databases">
        <title>Genome Sequence of Lecanicillium saksenae.</title>
        <authorList>
            <person name="Buettner E."/>
        </authorList>
    </citation>
    <scope>NUCLEOTIDE SEQUENCE</scope>
    <source>
        <strain evidence="1">VT-O1</strain>
    </source>
</reference>
<evidence type="ECO:0000313" key="1">
    <source>
        <dbReference type="EMBL" id="KAJ3498918.1"/>
    </source>
</evidence>
<name>A0ACC1R9U4_9HYPO</name>